<dbReference type="GO" id="GO:0003676">
    <property type="term" value="F:nucleic acid binding"/>
    <property type="evidence" value="ECO:0007669"/>
    <property type="project" value="InterPro"/>
</dbReference>
<evidence type="ECO:0000313" key="11">
    <source>
        <dbReference type="Proteomes" id="UP000838412"/>
    </source>
</evidence>
<dbReference type="PROSITE" id="PS50207">
    <property type="entry name" value="CASPASE_P10"/>
    <property type="match status" value="1"/>
</dbReference>
<feature type="coiled-coil region" evidence="7">
    <location>
        <begin position="164"/>
        <end position="191"/>
    </location>
</feature>
<evidence type="ECO:0000259" key="8">
    <source>
        <dbReference type="PROSITE" id="PS50207"/>
    </source>
</evidence>
<dbReference type="PANTHER" id="PTHR10454:SF248">
    <property type="entry name" value="CASPASE-8-LIKE"/>
    <property type="match status" value="1"/>
</dbReference>
<dbReference type="GO" id="GO:0006508">
    <property type="term" value="P:proteolysis"/>
    <property type="evidence" value="ECO:0007669"/>
    <property type="project" value="UniProtKB-KW"/>
</dbReference>
<dbReference type="PROSITE" id="PS01122">
    <property type="entry name" value="CASPASE_CYS"/>
    <property type="match status" value="1"/>
</dbReference>
<dbReference type="PROSITE" id="PS01121">
    <property type="entry name" value="CASPASE_HIS"/>
    <property type="match status" value="1"/>
</dbReference>
<dbReference type="InterPro" id="IPR011600">
    <property type="entry name" value="Pept_C14_caspase"/>
</dbReference>
<dbReference type="InterPro" id="IPR029030">
    <property type="entry name" value="Caspase-like_dom_sf"/>
</dbReference>
<dbReference type="InterPro" id="IPR033139">
    <property type="entry name" value="Caspase_cys_AS"/>
</dbReference>
<evidence type="ECO:0000256" key="3">
    <source>
        <dbReference type="ARBA" id="ARBA00022801"/>
    </source>
</evidence>
<keyword evidence="4" id="KW-0788">Thiol protease</keyword>
<keyword evidence="5" id="KW-0865">Zymogen</keyword>
<feature type="domain" description="Caspase family p20" evidence="9">
    <location>
        <begin position="196"/>
        <end position="290"/>
    </location>
</feature>
<dbReference type="SUPFAM" id="SSF52129">
    <property type="entry name" value="Caspase-like"/>
    <property type="match status" value="1"/>
</dbReference>
<dbReference type="GO" id="GO:0043525">
    <property type="term" value="P:positive regulation of neuron apoptotic process"/>
    <property type="evidence" value="ECO:0007669"/>
    <property type="project" value="TreeGrafter"/>
</dbReference>
<evidence type="ECO:0000259" key="9">
    <source>
        <dbReference type="PROSITE" id="PS50208"/>
    </source>
</evidence>
<dbReference type="OrthoDB" id="6114029at2759"/>
<dbReference type="InterPro" id="IPR016129">
    <property type="entry name" value="Caspase_his_AS"/>
</dbReference>
<dbReference type="GO" id="GO:0005737">
    <property type="term" value="C:cytoplasm"/>
    <property type="evidence" value="ECO:0007669"/>
    <property type="project" value="TreeGrafter"/>
</dbReference>
<proteinExistence type="inferred from homology"/>
<evidence type="ECO:0000256" key="7">
    <source>
        <dbReference type="SAM" id="Coils"/>
    </source>
</evidence>
<dbReference type="InterPro" id="IPR002398">
    <property type="entry name" value="Pept_C14"/>
</dbReference>
<dbReference type="InterPro" id="IPR002138">
    <property type="entry name" value="Pept_C14_p10"/>
</dbReference>
<dbReference type="Pfam" id="PF00656">
    <property type="entry name" value="Peptidase_C14"/>
    <property type="match status" value="1"/>
</dbReference>
<dbReference type="Gene3D" id="3.40.50.1460">
    <property type="match status" value="1"/>
</dbReference>
<dbReference type="SUPFAM" id="SSF54928">
    <property type="entry name" value="RNA-binding domain, RBD"/>
    <property type="match status" value="1"/>
</dbReference>
<evidence type="ECO:0000313" key="10">
    <source>
        <dbReference type="EMBL" id="CAH1233117.1"/>
    </source>
</evidence>
<dbReference type="InterPro" id="IPR035979">
    <property type="entry name" value="RBD_domain_sf"/>
</dbReference>
<name>A0A8J9VAX0_BRALA</name>
<dbReference type="AlphaFoldDB" id="A0A8J9VAX0"/>
<accession>A0A8J9VAX0</accession>
<reference evidence="10" key="1">
    <citation type="submission" date="2022-01" db="EMBL/GenBank/DDBJ databases">
        <authorList>
            <person name="Braso-Vives M."/>
        </authorList>
    </citation>
    <scope>NUCLEOTIDE SEQUENCE</scope>
</reference>
<evidence type="ECO:0000256" key="4">
    <source>
        <dbReference type="ARBA" id="ARBA00022807"/>
    </source>
</evidence>
<keyword evidence="2" id="KW-0645">Protease</keyword>
<protein>
    <submittedName>
        <fullName evidence="10">CASP10 protein</fullName>
    </submittedName>
</protein>
<evidence type="ECO:0000256" key="1">
    <source>
        <dbReference type="ARBA" id="ARBA00010134"/>
    </source>
</evidence>
<feature type="domain" description="Caspase family p10" evidence="8">
    <location>
        <begin position="313"/>
        <end position="391"/>
    </location>
</feature>
<dbReference type="EMBL" id="OV696686">
    <property type="protein sequence ID" value="CAH1233117.1"/>
    <property type="molecule type" value="Genomic_DNA"/>
</dbReference>
<dbReference type="SMART" id="SM00115">
    <property type="entry name" value="CASc"/>
    <property type="match status" value="1"/>
</dbReference>
<evidence type="ECO:0000256" key="2">
    <source>
        <dbReference type="ARBA" id="ARBA00022670"/>
    </source>
</evidence>
<keyword evidence="7" id="KW-0175">Coiled coil</keyword>
<dbReference type="GO" id="GO:0004197">
    <property type="term" value="F:cysteine-type endopeptidase activity"/>
    <property type="evidence" value="ECO:0007669"/>
    <property type="project" value="InterPro"/>
</dbReference>
<dbReference type="InterPro" id="IPR001309">
    <property type="entry name" value="Pept_C14_p20"/>
</dbReference>
<keyword evidence="11" id="KW-1185">Reference proteome</keyword>
<evidence type="ECO:0000256" key="6">
    <source>
        <dbReference type="RuleBase" id="RU003971"/>
    </source>
</evidence>
<dbReference type="PRINTS" id="PR00376">
    <property type="entry name" value="IL1BCENZYME"/>
</dbReference>
<dbReference type="InterPro" id="IPR015917">
    <property type="entry name" value="Pept_C14A"/>
</dbReference>
<dbReference type="GO" id="GO:0006915">
    <property type="term" value="P:apoptotic process"/>
    <property type="evidence" value="ECO:0007669"/>
    <property type="project" value="TreeGrafter"/>
</dbReference>
<evidence type="ECO:0000256" key="5">
    <source>
        <dbReference type="ARBA" id="ARBA00023145"/>
    </source>
</evidence>
<sequence length="392" mass="43463">MEDVLGINADACVVLSGLPDGVNSRALRWRFETGGGVFGIRQLVMFPKLGTALVEGWTLEDAPRGSKGINDVADLDMDADACVVVSGLPGEVDSDLFQLSFSDAKCIRNLVVFPTTGAALMEFFTPEWAATCLAEEHQLTQLRARKLESLFSTEEDVTTWKTQVFQLKQQLETNNQNLRTKEQQIQRVATELAHRLRKVFESIGFNVVTFSDLDNNKMVATMKDQGKADHSNYDCFVCCIMSHGTIGKVYSSDDVGIDICELMKPVNAKKCPSLKGKPKLFFIQACQGEKIQGREGFDHGDHDAKPVPFICHEADFFLGLATVPGYVARRDQDGAPYVHHLAKMLKDFGPTHDLSAIMAMVCGKMNDIKDDKFGWISSNHSTLRKKVIFNAK</sequence>
<gene>
    <name evidence="10" type="primary">CASP10</name>
    <name evidence="10" type="ORF">BLAG_LOCUS1974</name>
</gene>
<comment type="similarity">
    <text evidence="1 6">Belongs to the peptidase C14A family.</text>
</comment>
<dbReference type="PROSITE" id="PS50208">
    <property type="entry name" value="CASPASE_P20"/>
    <property type="match status" value="1"/>
</dbReference>
<organism evidence="10 11">
    <name type="scientific">Branchiostoma lanceolatum</name>
    <name type="common">Common lancelet</name>
    <name type="synonym">Amphioxus lanceolatum</name>
    <dbReference type="NCBI Taxonomy" id="7740"/>
    <lineage>
        <taxon>Eukaryota</taxon>
        <taxon>Metazoa</taxon>
        <taxon>Chordata</taxon>
        <taxon>Cephalochordata</taxon>
        <taxon>Leptocardii</taxon>
        <taxon>Amphioxiformes</taxon>
        <taxon>Branchiostomatidae</taxon>
        <taxon>Branchiostoma</taxon>
    </lineage>
</organism>
<dbReference type="PANTHER" id="PTHR10454">
    <property type="entry name" value="CASPASE"/>
    <property type="match status" value="1"/>
</dbReference>
<keyword evidence="3" id="KW-0378">Hydrolase</keyword>
<dbReference type="Proteomes" id="UP000838412">
    <property type="component" value="Chromosome 1"/>
</dbReference>